<evidence type="ECO:0000313" key="2">
    <source>
        <dbReference type="EMBL" id="PJE51174.1"/>
    </source>
</evidence>
<dbReference type="InterPro" id="IPR036390">
    <property type="entry name" value="WH_DNA-bd_sf"/>
</dbReference>
<name>A0A2J0Q7Z6_9BACT</name>
<sequence>MLLFYNNLALLYVQKGGRTMSFLENRLEVARKIIDHIRTEGCIAGNISGKQLGEIINVPKTTVNYYLKALIDVEVLKLEGERSRGRGKQGTITLKDEFKSGDNWKEKVMRKKLAEDNFGNSLNRQYREKIATKGSVAKKIVEYLRVNGGQVEATGKKISSELGISQPGFSYGLKMLIKANIVSIPQGCNKGPGDTLFVLEEKYKEGDDWFKLITKQKQVKEKPKQKSLSAEKKSTGLNFRSKSLKELIEVYEALKSTLKENSILKSNNETLKRENKNLKLKNERLEEFLAKAKKSKEEERQEVVALNKRIIELRSEVGNVGTRLRFDSSGVQVCDSEL</sequence>
<dbReference type="Proteomes" id="UP000228496">
    <property type="component" value="Unassembled WGS sequence"/>
</dbReference>
<evidence type="ECO:0000256" key="1">
    <source>
        <dbReference type="SAM" id="Coils"/>
    </source>
</evidence>
<feature type="coiled-coil region" evidence="1">
    <location>
        <begin position="241"/>
        <end position="316"/>
    </location>
</feature>
<gene>
    <name evidence="2" type="ORF">COV29_02780</name>
</gene>
<proteinExistence type="predicted"/>
<comment type="caution">
    <text evidence="2">The sequence shown here is derived from an EMBL/GenBank/DDBJ whole genome shotgun (WGS) entry which is preliminary data.</text>
</comment>
<dbReference type="AlphaFoldDB" id="A0A2J0Q7Z6"/>
<organism evidence="2 3">
    <name type="scientific">Candidatus Yanofskybacteria bacterium CG10_big_fil_rev_8_21_14_0_10_36_16</name>
    <dbReference type="NCBI Taxonomy" id="1975096"/>
    <lineage>
        <taxon>Bacteria</taxon>
        <taxon>Candidatus Yanofskyibacteriota</taxon>
    </lineage>
</organism>
<keyword evidence="1" id="KW-0175">Coiled coil</keyword>
<evidence type="ECO:0000313" key="3">
    <source>
        <dbReference type="Proteomes" id="UP000228496"/>
    </source>
</evidence>
<protein>
    <submittedName>
        <fullName evidence="2">Uncharacterized protein</fullName>
    </submittedName>
</protein>
<dbReference type="EMBL" id="PCXQ01000004">
    <property type="protein sequence ID" value="PJE51174.1"/>
    <property type="molecule type" value="Genomic_DNA"/>
</dbReference>
<accession>A0A2J0Q7Z6</accession>
<reference evidence="2 3" key="1">
    <citation type="submission" date="2017-09" db="EMBL/GenBank/DDBJ databases">
        <title>Depth-based differentiation of microbial function through sediment-hosted aquifers and enrichment of novel symbionts in the deep terrestrial subsurface.</title>
        <authorList>
            <person name="Probst A.J."/>
            <person name="Ladd B."/>
            <person name="Jarett J.K."/>
            <person name="Geller-Mcgrath D.E."/>
            <person name="Sieber C.M."/>
            <person name="Emerson J.B."/>
            <person name="Anantharaman K."/>
            <person name="Thomas B.C."/>
            <person name="Malmstrom R."/>
            <person name="Stieglmeier M."/>
            <person name="Klingl A."/>
            <person name="Woyke T."/>
            <person name="Ryan C.M."/>
            <person name="Banfield J.F."/>
        </authorList>
    </citation>
    <scope>NUCLEOTIDE SEQUENCE [LARGE SCALE GENOMIC DNA]</scope>
    <source>
        <strain evidence="2">CG10_big_fil_rev_8_21_14_0_10_36_16</strain>
    </source>
</reference>
<dbReference type="SUPFAM" id="SSF46785">
    <property type="entry name" value="Winged helix' DNA-binding domain"/>
    <property type="match status" value="1"/>
</dbReference>